<protein>
    <submittedName>
        <fullName evidence="2">ParE toxin of type II toxin-antitoxin system, parDE</fullName>
    </submittedName>
</protein>
<proteinExistence type="predicted"/>
<evidence type="ECO:0000256" key="1">
    <source>
        <dbReference type="ARBA" id="ARBA00022649"/>
    </source>
</evidence>
<dbReference type="Gene3D" id="3.30.2310.20">
    <property type="entry name" value="RelE-like"/>
    <property type="match status" value="1"/>
</dbReference>
<dbReference type="Proteomes" id="UP000199532">
    <property type="component" value="Unassembled WGS sequence"/>
</dbReference>
<dbReference type="InterPro" id="IPR035093">
    <property type="entry name" value="RelE/ParE_toxin_dom_sf"/>
</dbReference>
<keyword evidence="1" id="KW-1277">Toxin-antitoxin system</keyword>
<sequence>MSQYSVELIADAEIELSDAFDWYNEKQSGLGNRFFNEVSSSLKRISDNPFKFAVKSENELRFAPLTIFPYLICYWIDEKLKTIFVISIFHTSQNPDKFK</sequence>
<evidence type="ECO:0000313" key="3">
    <source>
        <dbReference type="Proteomes" id="UP000199532"/>
    </source>
</evidence>
<accession>A0A1H6Z0U3</accession>
<dbReference type="EMBL" id="FNXY01000008">
    <property type="protein sequence ID" value="SEJ46286.1"/>
    <property type="molecule type" value="Genomic_DNA"/>
</dbReference>
<organism evidence="2 3">
    <name type="scientific">Dyadobacter koreensis</name>
    <dbReference type="NCBI Taxonomy" id="408657"/>
    <lineage>
        <taxon>Bacteria</taxon>
        <taxon>Pseudomonadati</taxon>
        <taxon>Bacteroidota</taxon>
        <taxon>Cytophagia</taxon>
        <taxon>Cytophagales</taxon>
        <taxon>Spirosomataceae</taxon>
        <taxon>Dyadobacter</taxon>
    </lineage>
</organism>
<dbReference type="AlphaFoldDB" id="A0A1H6Z0U3"/>
<keyword evidence="3" id="KW-1185">Reference proteome</keyword>
<dbReference type="STRING" id="408657.SAMN04487995_4790"/>
<reference evidence="2 3" key="1">
    <citation type="submission" date="2016-10" db="EMBL/GenBank/DDBJ databases">
        <authorList>
            <person name="de Groot N.N."/>
        </authorList>
    </citation>
    <scope>NUCLEOTIDE SEQUENCE [LARGE SCALE GENOMIC DNA]</scope>
    <source>
        <strain evidence="2 3">DSM 19938</strain>
    </source>
</reference>
<evidence type="ECO:0000313" key="2">
    <source>
        <dbReference type="EMBL" id="SEJ46286.1"/>
    </source>
</evidence>
<dbReference type="Pfam" id="PF05016">
    <property type="entry name" value="ParE_toxin"/>
    <property type="match status" value="1"/>
</dbReference>
<dbReference type="RefSeq" id="WP_090339015.1">
    <property type="nucleotide sequence ID" value="NZ_FNXY01000008.1"/>
</dbReference>
<dbReference type="OrthoDB" id="595476at2"/>
<name>A0A1H6Z0U3_9BACT</name>
<dbReference type="InterPro" id="IPR007712">
    <property type="entry name" value="RelE/ParE_toxin"/>
</dbReference>
<gene>
    <name evidence="2" type="ORF">SAMN04487995_4790</name>
</gene>